<evidence type="ECO:0000259" key="2">
    <source>
        <dbReference type="PROSITE" id="PS51898"/>
    </source>
</evidence>
<dbReference type="InterPro" id="IPR011010">
    <property type="entry name" value="DNA_brk_join_enz"/>
</dbReference>
<dbReference type="GO" id="GO:0003677">
    <property type="term" value="F:DNA binding"/>
    <property type="evidence" value="ECO:0007669"/>
    <property type="project" value="InterPro"/>
</dbReference>
<proteinExistence type="predicted"/>
<dbReference type="RefSeq" id="WP_245779865.1">
    <property type="nucleotide sequence ID" value="NZ_FOYM01000064.1"/>
</dbReference>
<dbReference type="InterPro" id="IPR002104">
    <property type="entry name" value="Integrase_catalytic"/>
</dbReference>
<dbReference type="EMBL" id="FOYM01000064">
    <property type="protein sequence ID" value="SFR18633.1"/>
    <property type="molecule type" value="Genomic_DNA"/>
</dbReference>
<gene>
    <name evidence="3" type="ORF">SAMN05660706_1643</name>
</gene>
<dbReference type="Proteomes" id="UP000199584">
    <property type="component" value="Unassembled WGS sequence"/>
</dbReference>
<dbReference type="Gene3D" id="1.10.443.10">
    <property type="entry name" value="Intergrase catalytic core"/>
    <property type="match status" value="1"/>
</dbReference>
<accession>A0A1I6ELI0</accession>
<dbReference type="Pfam" id="PF00589">
    <property type="entry name" value="Phage_integrase"/>
    <property type="match status" value="1"/>
</dbReference>
<feature type="domain" description="Tyr recombinase" evidence="2">
    <location>
        <begin position="22"/>
        <end position="230"/>
    </location>
</feature>
<evidence type="ECO:0000256" key="1">
    <source>
        <dbReference type="ARBA" id="ARBA00023172"/>
    </source>
</evidence>
<dbReference type="PANTHER" id="PTHR30349">
    <property type="entry name" value="PHAGE INTEGRASE-RELATED"/>
    <property type="match status" value="1"/>
</dbReference>
<keyword evidence="1" id="KW-0233">DNA recombination</keyword>
<dbReference type="PANTHER" id="PTHR30349:SF64">
    <property type="entry name" value="PROPHAGE INTEGRASE INTD-RELATED"/>
    <property type="match status" value="1"/>
</dbReference>
<dbReference type="AlphaFoldDB" id="A0A1I6ELI0"/>
<dbReference type="GO" id="GO:0015074">
    <property type="term" value="P:DNA integration"/>
    <property type="evidence" value="ECO:0007669"/>
    <property type="project" value="InterPro"/>
</dbReference>
<dbReference type="InterPro" id="IPR013762">
    <property type="entry name" value="Integrase-like_cat_sf"/>
</dbReference>
<dbReference type="GO" id="GO:0006310">
    <property type="term" value="P:DNA recombination"/>
    <property type="evidence" value="ECO:0007669"/>
    <property type="project" value="UniProtKB-KW"/>
</dbReference>
<sequence length="243" mass="28195">MDSLGLDAYIIPKGYYPTEEQYIPHIYTPDELERFFAETDKCHYCIECPDRHLIMPVFFRMIYSCGLRVSEARLLKVGDVDLDNGILIINHSKKDNSRLVPMSGTLTKRCRDYARKVHPFTDEKAYFFPALGGRPMTIQNVYHNFRRFLWRAGISHGGRGKGPRIHDFRHTFACHCLKRWVEQGKDLSAYLPILKAYMGHDSFEETAYYLRMTADVFPDITIRLEGKYPDLIPGLEGDADETD</sequence>
<name>A0A1I6ELI0_9FIRM</name>
<evidence type="ECO:0000313" key="4">
    <source>
        <dbReference type="Proteomes" id="UP000199584"/>
    </source>
</evidence>
<dbReference type="STRING" id="39060.SAMN05660706_1643"/>
<protein>
    <submittedName>
        <fullName evidence="3">Phage integrase family protein</fullName>
    </submittedName>
</protein>
<dbReference type="PROSITE" id="PS51898">
    <property type="entry name" value="TYR_RECOMBINASE"/>
    <property type="match status" value="1"/>
</dbReference>
<dbReference type="InterPro" id="IPR050090">
    <property type="entry name" value="Tyrosine_recombinase_XerCD"/>
</dbReference>
<organism evidence="3 4">
    <name type="scientific">Desulfoscipio geothermicus DSM 3669</name>
    <dbReference type="NCBI Taxonomy" id="1121426"/>
    <lineage>
        <taxon>Bacteria</taxon>
        <taxon>Bacillati</taxon>
        <taxon>Bacillota</taxon>
        <taxon>Clostridia</taxon>
        <taxon>Eubacteriales</taxon>
        <taxon>Desulfallaceae</taxon>
        <taxon>Desulfoscipio</taxon>
    </lineage>
</organism>
<reference evidence="4" key="1">
    <citation type="submission" date="2016-10" db="EMBL/GenBank/DDBJ databases">
        <authorList>
            <person name="Varghese N."/>
            <person name="Submissions S."/>
        </authorList>
    </citation>
    <scope>NUCLEOTIDE SEQUENCE [LARGE SCALE GENOMIC DNA]</scope>
    <source>
        <strain evidence="4">DSM 3669</strain>
    </source>
</reference>
<keyword evidence="4" id="KW-1185">Reference proteome</keyword>
<evidence type="ECO:0000313" key="3">
    <source>
        <dbReference type="EMBL" id="SFR18633.1"/>
    </source>
</evidence>
<dbReference type="SUPFAM" id="SSF56349">
    <property type="entry name" value="DNA breaking-rejoining enzymes"/>
    <property type="match status" value="1"/>
</dbReference>